<reference evidence="2" key="1">
    <citation type="submission" date="2018-05" db="EMBL/GenBank/DDBJ databases">
        <authorList>
            <person name="Lanie J.A."/>
            <person name="Ng W.-L."/>
            <person name="Kazmierczak K.M."/>
            <person name="Andrzejewski T.M."/>
            <person name="Davidsen T.M."/>
            <person name="Wayne K.J."/>
            <person name="Tettelin H."/>
            <person name="Glass J.I."/>
            <person name="Rusch D."/>
            <person name="Podicherti R."/>
            <person name="Tsui H.-C.T."/>
            <person name="Winkler M.E."/>
        </authorList>
    </citation>
    <scope>NUCLEOTIDE SEQUENCE</scope>
</reference>
<dbReference type="Pfam" id="PF08241">
    <property type="entry name" value="Methyltransf_11"/>
    <property type="match status" value="1"/>
</dbReference>
<organism evidence="2">
    <name type="scientific">marine metagenome</name>
    <dbReference type="NCBI Taxonomy" id="408172"/>
    <lineage>
        <taxon>unclassified sequences</taxon>
        <taxon>metagenomes</taxon>
        <taxon>ecological metagenomes</taxon>
    </lineage>
</organism>
<name>A0A383EFC2_9ZZZZ</name>
<protein>
    <recommendedName>
        <fullName evidence="1">Methyltransferase type 11 domain-containing protein</fullName>
    </recommendedName>
</protein>
<sequence length="177" mass="20160">LIRFLDEFWKPYVNTDLHIMELGCNCGTNLEVLRTSGYTNLYGMEINSDAVELMSNVYPKLYSESSIVVGSFEESLPSISDKSIDVVFSMAVLMHVHPSSSKVFSEMVRIASRYVVVVEQEYGNCEYVFARNYKRVFAKLGCKELDKIMLGIDKTPEYAYEYHGMTARIFDTTLAHG</sequence>
<accession>A0A383EFC2</accession>
<dbReference type="EMBL" id="UINC01224951">
    <property type="protein sequence ID" value="SVE54788.1"/>
    <property type="molecule type" value="Genomic_DNA"/>
</dbReference>
<evidence type="ECO:0000313" key="2">
    <source>
        <dbReference type="EMBL" id="SVE54788.1"/>
    </source>
</evidence>
<dbReference type="CDD" id="cd02440">
    <property type="entry name" value="AdoMet_MTases"/>
    <property type="match status" value="1"/>
</dbReference>
<feature type="domain" description="Methyltransferase type 11" evidence="1">
    <location>
        <begin position="21"/>
        <end position="111"/>
    </location>
</feature>
<evidence type="ECO:0000259" key="1">
    <source>
        <dbReference type="Pfam" id="PF08241"/>
    </source>
</evidence>
<proteinExistence type="predicted"/>
<dbReference type="GO" id="GO:0008757">
    <property type="term" value="F:S-adenosylmethionine-dependent methyltransferase activity"/>
    <property type="evidence" value="ECO:0007669"/>
    <property type="project" value="InterPro"/>
</dbReference>
<dbReference type="InterPro" id="IPR029063">
    <property type="entry name" value="SAM-dependent_MTases_sf"/>
</dbReference>
<dbReference type="AlphaFoldDB" id="A0A383EFC2"/>
<dbReference type="SUPFAM" id="SSF53335">
    <property type="entry name" value="S-adenosyl-L-methionine-dependent methyltransferases"/>
    <property type="match status" value="1"/>
</dbReference>
<dbReference type="Gene3D" id="3.40.50.150">
    <property type="entry name" value="Vaccinia Virus protein VP39"/>
    <property type="match status" value="1"/>
</dbReference>
<feature type="non-terminal residue" evidence="2">
    <location>
        <position position="1"/>
    </location>
</feature>
<gene>
    <name evidence="2" type="ORF">METZ01_LOCUS507642</name>
</gene>
<dbReference type="InterPro" id="IPR013216">
    <property type="entry name" value="Methyltransf_11"/>
</dbReference>